<dbReference type="InterPro" id="IPR041619">
    <property type="entry name" value="NAPRTase_C"/>
</dbReference>
<dbReference type="GO" id="GO:0005829">
    <property type="term" value="C:cytosol"/>
    <property type="evidence" value="ECO:0007669"/>
    <property type="project" value="TreeGrafter"/>
</dbReference>
<comment type="caution">
    <text evidence="13">The sequence shown here is derived from an EMBL/GenBank/DDBJ whole genome shotgun (WGS) entry which is preliminary data.</text>
</comment>
<dbReference type="RefSeq" id="WP_163282896.1">
    <property type="nucleotide sequence ID" value="NZ_JAAGVY010000002.1"/>
</dbReference>
<feature type="domain" description="Nicotinate/nicotinamide phosphoribosyltransferase" evidence="10">
    <location>
        <begin position="152"/>
        <end position="350"/>
    </location>
</feature>
<dbReference type="EC" id="6.3.4.21" evidence="3 9"/>
<comment type="similarity">
    <text evidence="2 9">Belongs to the NAPRTase family.</text>
</comment>
<dbReference type="SUPFAM" id="SSF54675">
    <property type="entry name" value="Nicotinate/Quinolinate PRTase N-terminal domain-like"/>
    <property type="match status" value="1"/>
</dbReference>
<dbReference type="Gene3D" id="3.20.140.10">
    <property type="entry name" value="nicotinate phosphoribosyltransferase"/>
    <property type="match status" value="1"/>
</dbReference>
<dbReference type="FunFam" id="3.20.20.70:FF:000076">
    <property type="entry name" value="Nicotinate phosphoribosyltransferase"/>
    <property type="match status" value="1"/>
</dbReference>
<gene>
    <name evidence="13" type="ORF">G3O08_01465</name>
</gene>
<evidence type="ECO:0000256" key="5">
    <source>
        <dbReference type="ARBA" id="ARBA00022598"/>
    </source>
</evidence>
<dbReference type="InterPro" id="IPR006405">
    <property type="entry name" value="Nic_PRibTrfase_pncB"/>
</dbReference>
<dbReference type="PIRSF" id="PIRSF000484">
    <property type="entry name" value="NAPRT"/>
    <property type="match status" value="1"/>
</dbReference>
<evidence type="ECO:0000256" key="2">
    <source>
        <dbReference type="ARBA" id="ARBA00010897"/>
    </source>
</evidence>
<dbReference type="EMBL" id="JAAGVY010000002">
    <property type="protein sequence ID" value="NEN22170.1"/>
    <property type="molecule type" value="Genomic_DNA"/>
</dbReference>
<keyword evidence="6 9" id="KW-0662">Pyridine nucleotide biosynthesis</keyword>
<dbReference type="InterPro" id="IPR007229">
    <property type="entry name" value="Nic_PRibTrfase-Fam"/>
</dbReference>
<organism evidence="13 14">
    <name type="scientific">Cryomorpha ignava</name>
    <dbReference type="NCBI Taxonomy" id="101383"/>
    <lineage>
        <taxon>Bacteria</taxon>
        <taxon>Pseudomonadati</taxon>
        <taxon>Bacteroidota</taxon>
        <taxon>Flavobacteriia</taxon>
        <taxon>Flavobacteriales</taxon>
        <taxon>Cryomorphaceae</taxon>
        <taxon>Cryomorpha</taxon>
    </lineage>
</organism>
<keyword evidence="7 9" id="KW-0808">Transferase</keyword>
<dbReference type="InterPro" id="IPR041525">
    <property type="entry name" value="N/Namide_PRibTrfase"/>
</dbReference>
<keyword evidence="13" id="KW-0328">Glycosyltransferase</keyword>
<reference evidence="13 14" key="1">
    <citation type="submission" date="2020-02" db="EMBL/GenBank/DDBJ databases">
        <title>Out from the shadows clarifying the taxonomy of the family Cryomorphaceae and related taxa by utilizing the GTDB taxonomic framework.</title>
        <authorList>
            <person name="Bowman J.P."/>
        </authorList>
    </citation>
    <scope>NUCLEOTIDE SEQUENCE [LARGE SCALE GENOMIC DNA]</scope>
    <source>
        <strain evidence="13 14">QSSC 1-22</strain>
    </source>
</reference>
<dbReference type="SUPFAM" id="SSF51690">
    <property type="entry name" value="Nicotinate/Quinolinate PRTase C-terminal domain-like"/>
    <property type="match status" value="1"/>
</dbReference>
<dbReference type="InterPro" id="IPR040727">
    <property type="entry name" value="NAPRTase_N"/>
</dbReference>
<dbReference type="Pfam" id="PF17956">
    <property type="entry name" value="NAPRTase_C"/>
    <property type="match status" value="1"/>
</dbReference>
<keyword evidence="5 9" id="KW-0436">Ligase</keyword>
<accession>A0A7K3WKJ4</accession>
<dbReference type="NCBIfam" id="NF006695">
    <property type="entry name" value="PRK09243.1-2"/>
    <property type="match status" value="1"/>
</dbReference>
<feature type="domain" description="Nicotinate phosphoribosyltransferase C-terminal" evidence="12">
    <location>
        <begin position="353"/>
        <end position="457"/>
    </location>
</feature>
<evidence type="ECO:0000256" key="1">
    <source>
        <dbReference type="ARBA" id="ARBA00004952"/>
    </source>
</evidence>
<dbReference type="UniPathway" id="UPA00253">
    <property type="reaction ID" value="UER00457"/>
</dbReference>
<dbReference type="GO" id="GO:0004516">
    <property type="term" value="F:nicotinate phosphoribosyltransferase activity"/>
    <property type="evidence" value="ECO:0007669"/>
    <property type="project" value="UniProtKB-UniRule"/>
</dbReference>
<evidence type="ECO:0000256" key="4">
    <source>
        <dbReference type="ARBA" id="ARBA00022553"/>
    </source>
</evidence>
<dbReference type="NCBIfam" id="TIGR01513">
    <property type="entry name" value="NAPRTase_put"/>
    <property type="match status" value="1"/>
</dbReference>
<dbReference type="GO" id="GO:0034355">
    <property type="term" value="P:NAD+ biosynthetic process via the salvage pathway"/>
    <property type="evidence" value="ECO:0007669"/>
    <property type="project" value="UniProtKB-ARBA"/>
</dbReference>
<dbReference type="Pfam" id="PF17767">
    <property type="entry name" value="NAPRTase_N"/>
    <property type="match status" value="1"/>
</dbReference>
<dbReference type="AlphaFoldDB" id="A0A7K3WKJ4"/>
<evidence type="ECO:0000313" key="14">
    <source>
        <dbReference type="Proteomes" id="UP000486602"/>
    </source>
</evidence>
<dbReference type="GO" id="GO:0047280">
    <property type="term" value="F:nicotinamide phosphoribosyltransferase activity"/>
    <property type="evidence" value="ECO:0007669"/>
    <property type="project" value="UniProtKB-ARBA"/>
</dbReference>
<evidence type="ECO:0000313" key="13">
    <source>
        <dbReference type="EMBL" id="NEN22170.1"/>
    </source>
</evidence>
<sequence length="468" mass="52033">MNFQITGTYTDLYQLAMGQAYYRDGSHKMPATFDYFFRKLPFHNGYVVFAGLADVLDMLESLRFTSEDIDYLGKQGFNADYLEMLRNFRFRGTIHAPREGDVIFPAAPVLRVEGTMLEVQLVETLILNTLNFQSLIATKAARIRMVAGDSVLSDFGLRRAQGFGAITASRAAVIGGFDSTSNVYAAEKYGLKAEGTMAHSFIQLYGDELQAFRKFAEARPKNSVFLVDTYNTLQSGVPNAIKVAKEMEERGERLKAIRLDSGDLSFLAQRARAMLDKAGLEYVKIAASNQLDEFVVRSLRQQNAPIDIFGVGTNLITGHPDGALDGVYKLVEADGKPRIKVSENIQKVTLPGNKQVHRLLNEDGSFFGVDALSLSAEGVPTHIINPHEAHKTMQCAGINSEPLLKLVMKNGEAINRIDSIAEIKNYASQRLSMLPPEYKRFENPHVYKVGISEGIKAMRDELLKKHAF</sequence>
<evidence type="ECO:0000256" key="3">
    <source>
        <dbReference type="ARBA" id="ARBA00013236"/>
    </source>
</evidence>
<evidence type="ECO:0000259" key="12">
    <source>
        <dbReference type="Pfam" id="PF17956"/>
    </source>
</evidence>
<dbReference type="NCBIfam" id="NF009131">
    <property type="entry name" value="PRK12484.1"/>
    <property type="match status" value="1"/>
</dbReference>
<comment type="function">
    <text evidence="9">Catalyzes the first step in the biosynthesis of NAD from nicotinic acid, the ATP-dependent synthesis of beta-nicotinate D-ribonucleotide from nicotinate and 5-phospho-D-ribose 1-phosphate.</text>
</comment>
<keyword evidence="4" id="KW-0597">Phosphoprotein</keyword>
<dbReference type="InterPro" id="IPR036068">
    <property type="entry name" value="Nicotinate_pribotase-like_C"/>
</dbReference>
<proteinExistence type="inferred from homology"/>
<dbReference type="InterPro" id="IPR013785">
    <property type="entry name" value="Aldolase_TIM"/>
</dbReference>
<dbReference type="PANTHER" id="PTHR11098:SF1">
    <property type="entry name" value="NICOTINATE PHOSPHORIBOSYLTRANSFERASE"/>
    <property type="match status" value="1"/>
</dbReference>
<evidence type="ECO:0000256" key="7">
    <source>
        <dbReference type="ARBA" id="ARBA00022679"/>
    </source>
</evidence>
<keyword evidence="14" id="KW-1185">Reference proteome</keyword>
<protein>
    <recommendedName>
        <fullName evidence="3 9">Nicotinate phosphoribosyltransferase</fullName>
        <ecNumber evidence="3 9">6.3.4.21</ecNumber>
    </recommendedName>
</protein>
<dbReference type="Proteomes" id="UP000486602">
    <property type="component" value="Unassembled WGS sequence"/>
</dbReference>
<name>A0A7K3WKJ4_9FLAO</name>
<comment type="PTM">
    <text evidence="9">Transiently phosphorylated on a His residue during the reaction cycle. Phosphorylation strongly increases the affinity for substrates and increases the rate of nicotinate D-ribonucleotide production. Dephosphorylation regenerates the low-affinity form of the enzyme, leading to product release.</text>
</comment>
<evidence type="ECO:0000256" key="8">
    <source>
        <dbReference type="ARBA" id="ARBA00048668"/>
    </source>
</evidence>
<evidence type="ECO:0000256" key="9">
    <source>
        <dbReference type="RuleBase" id="RU365100"/>
    </source>
</evidence>
<comment type="pathway">
    <text evidence="1 9">Cofactor biosynthesis; NAD(+) biosynthesis; nicotinate D-ribonucleotide from nicotinate: step 1/1.</text>
</comment>
<dbReference type="PANTHER" id="PTHR11098">
    <property type="entry name" value="NICOTINATE PHOSPHORIBOSYLTRANSFERASE"/>
    <property type="match status" value="1"/>
</dbReference>
<evidence type="ECO:0000259" key="10">
    <source>
        <dbReference type="Pfam" id="PF04095"/>
    </source>
</evidence>
<dbReference type="CDD" id="cd01570">
    <property type="entry name" value="NAPRTase_A"/>
    <property type="match status" value="1"/>
</dbReference>
<dbReference type="Pfam" id="PF04095">
    <property type="entry name" value="NAPRTase"/>
    <property type="match status" value="1"/>
</dbReference>
<dbReference type="Gene3D" id="3.20.20.70">
    <property type="entry name" value="Aldolase class I"/>
    <property type="match status" value="1"/>
</dbReference>
<evidence type="ECO:0000259" key="11">
    <source>
        <dbReference type="Pfam" id="PF17767"/>
    </source>
</evidence>
<comment type="catalytic activity">
    <reaction evidence="8 9">
        <text>5-phospho-alpha-D-ribose 1-diphosphate + nicotinate + ATP + H2O = nicotinate beta-D-ribonucleotide + ADP + phosphate + diphosphate</text>
        <dbReference type="Rhea" id="RHEA:36163"/>
        <dbReference type="ChEBI" id="CHEBI:15377"/>
        <dbReference type="ChEBI" id="CHEBI:30616"/>
        <dbReference type="ChEBI" id="CHEBI:32544"/>
        <dbReference type="ChEBI" id="CHEBI:33019"/>
        <dbReference type="ChEBI" id="CHEBI:43474"/>
        <dbReference type="ChEBI" id="CHEBI:57502"/>
        <dbReference type="ChEBI" id="CHEBI:58017"/>
        <dbReference type="ChEBI" id="CHEBI:456216"/>
        <dbReference type="EC" id="6.3.4.21"/>
    </reaction>
</comment>
<evidence type="ECO:0000256" key="6">
    <source>
        <dbReference type="ARBA" id="ARBA00022642"/>
    </source>
</evidence>
<feature type="domain" description="Nicotinate phosphoribosyltransferase N-terminal" evidence="11">
    <location>
        <begin position="10"/>
        <end position="131"/>
    </location>
</feature>